<dbReference type="EMBL" id="PEDL01000002">
    <property type="protein sequence ID" value="PHV71894.1"/>
    <property type="molecule type" value="Genomic_DNA"/>
</dbReference>
<comment type="caution">
    <text evidence="1">The sequence shown here is derived from an EMBL/GenBank/DDBJ whole genome shotgun (WGS) entry which is preliminary data.</text>
</comment>
<dbReference type="Proteomes" id="UP000224460">
    <property type="component" value="Unassembled WGS sequence"/>
</dbReference>
<proteinExistence type="predicted"/>
<evidence type="ECO:0000313" key="2">
    <source>
        <dbReference type="Proteomes" id="UP000224460"/>
    </source>
</evidence>
<protein>
    <submittedName>
        <fullName evidence="1">Ribosome maturation factor RimP</fullName>
    </submittedName>
</protein>
<accession>A0AC61DF42</accession>
<evidence type="ECO:0000313" key="1">
    <source>
        <dbReference type="EMBL" id="PHV71894.1"/>
    </source>
</evidence>
<reference evidence="1" key="1">
    <citation type="submission" date="2017-10" db="EMBL/GenBank/DDBJ databases">
        <title>Genome sequence of cellulolytic Lachnospiraceae bacterium XHS1971 isolated from hotspring sediment.</title>
        <authorList>
            <person name="Vasudevan G."/>
            <person name="Joshi A.J."/>
            <person name="Hivarkar S."/>
            <person name="Lanjekar V.B."/>
            <person name="Dhakephalkar P.K."/>
            <person name="Dagar S."/>
        </authorList>
    </citation>
    <scope>NUCLEOTIDE SEQUENCE</scope>
    <source>
        <strain evidence="1">XHS1971</strain>
    </source>
</reference>
<gene>
    <name evidence="1" type="ORF">CS063_04265</name>
</gene>
<name>A0AC61DF42_9FIRM</name>
<sequence length="153" mass="17665">MNKKQIIEEVTSLVTPILEQGDYELVDIEFVKEGPNYYLRIFVDKEGGITVDDCVTITRALNPLLDEKDPIEPAYMLEVSSPGLDRILKREKDFERFKGEMVDVKLYEAFNKKKHFIAKLLSKTDELLTLEDEDEVINIPMKNVAIVRLAILF</sequence>
<organism evidence="1 2">
    <name type="scientific">Sporanaerobium hydrogeniformans</name>
    <dbReference type="NCBI Taxonomy" id="3072179"/>
    <lineage>
        <taxon>Bacteria</taxon>
        <taxon>Bacillati</taxon>
        <taxon>Bacillota</taxon>
        <taxon>Clostridia</taxon>
        <taxon>Lachnospirales</taxon>
        <taxon>Lachnospiraceae</taxon>
        <taxon>Sporanaerobium</taxon>
    </lineage>
</organism>
<keyword evidence="2" id="KW-1185">Reference proteome</keyword>